<sequence>MASLFFATACLVYMLLITHITLSVASPSPLTSTKSKILNRKALIFSSTDAEEKSILVPNRKQILDEEKNQTKLIKSKKTSSTTSTAKIKLHKKNTVYDTNSSRSVNHNSKNATKLQLKKSALSTSNAIKTEKTEKLEPKSKPISTMNQPRWHDESSDEQDPDLLTEFRNLPARLQRTLLPDLERISTTSRAYLSAANAGVMQTVSPFFDTKYTPQIAPLASALLIILTLLLFVTIVRRLGSCLFLLQFVQAYLAIYFATLALITVLTGQEPLSFFHVASPTVYTWTQMAQSLGYIAYLLLQLSDLVVVFELPSNGEATRVLGLVQMALGLGVGLHYYTAVFHQAAAGEAPRATWQVHAVYALCFVVISVCSRMDRRKKVYAGTEGDEDCKNS</sequence>
<dbReference type="SUPFAM" id="SSF103473">
    <property type="entry name" value="MFS general substrate transporter"/>
    <property type="match status" value="1"/>
</dbReference>
<evidence type="ECO:0000256" key="1">
    <source>
        <dbReference type="SAM" id="MobiDB-lite"/>
    </source>
</evidence>
<feature type="signal peptide" evidence="3">
    <location>
        <begin position="1"/>
        <end position="25"/>
    </location>
</feature>
<proteinExistence type="predicted"/>
<feature type="transmembrane region" description="Helical" evidence="2">
    <location>
        <begin position="320"/>
        <end position="340"/>
    </location>
</feature>
<reference evidence="4" key="1">
    <citation type="submission" date="2020-01" db="EMBL/GenBank/DDBJ databases">
        <title>Genome sequence of Kobresia littledalei, the first chromosome-level genome in the family Cyperaceae.</title>
        <authorList>
            <person name="Qu G."/>
        </authorList>
    </citation>
    <scope>NUCLEOTIDE SEQUENCE</scope>
    <source>
        <strain evidence="4">C.B.Clarke</strain>
        <tissue evidence="4">Leaf</tissue>
    </source>
</reference>
<feature type="region of interest" description="Disordered" evidence="1">
    <location>
        <begin position="98"/>
        <end position="160"/>
    </location>
</feature>
<keyword evidence="5" id="KW-1185">Reference proteome</keyword>
<dbReference type="Proteomes" id="UP000623129">
    <property type="component" value="Unassembled WGS sequence"/>
</dbReference>
<keyword evidence="2" id="KW-0472">Membrane</keyword>
<feature type="transmembrane region" description="Helical" evidence="2">
    <location>
        <begin position="243"/>
        <end position="268"/>
    </location>
</feature>
<keyword evidence="2" id="KW-1133">Transmembrane helix</keyword>
<feature type="compositionally biased region" description="Polar residues" evidence="1">
    <location>
        <begin position="98"/>
        <end position="114"/>
    </location>
</feature>
<gene>
    <name evidence="4" type="ORF">FCM35_KLT06351</name>
</gene>
<feature type="chain" id="PRO_5032719183" evidence="3">
    <location>
        <begin position="26"/>
        <end position="392"/>
    </location>
</feature>
<dbReference type="OrthoDB" id="2020776at2759"/>
<feature type="transmembrane region" description="Helical" evidence="2">
    <location>
        <begin position="216"/>
        <end position="236"/>
    </location>
</feature>
<feature type="compositionally biased region" description="Basic and acidic residues" evidence="1">
    <location>
        <begin position="129"/>
        <end position="140"/>
    </location>
</feature>
<dbReference type="EMBL" id="SWLB01000015">
    <property type="protein sequence ID" value="KAF3329273.1"/>
    <property type="molecule type" value="Genomic_DNA"/>
</dbReference>
<comment type="caution">
    <text evidence="4">The sequence shown here is derived from an EMBL/GenBank/DDBJ whole genome shotgun (WGS) entry which is preliminary data.</text>
</comment>
<evidence type="ECO:0000256" key="3">
    <source>
        <dbReference type="SAM" id="SignalP"/>
    </source>
</evidence>
<dbReference type="AlphaFoldDB" id="A0A833R3D5"/>
<dbReference type="InterPro" id="IPR036259">
    <property type="entry name" value="MFS_trans_sf"/>
</dbReference>
<evidence type="ECO:0000256" key="2">
    <source>
        <dbReference type="SAM" id="Phobius"/>
    </source>
</evidence>
<protein>
    <submittedName>
        <fullName evidence="4">Uncharacterized protein</fullName>
    </submittedName>
</protein>
<accession>A0A833R3D5</accession>
<organism evidence="4 5">
    <name type="scientific">Carex littledalei</name>
    <dbReference type="NCBI Taxonomy" id="544730"/>
    <lineage>
        <taxon>Eukaryota</taxon>
        <taxon>Viridiplantae</taxon>
        <taxon>Streptophyta</taxon>
        <taxon>Embryophyta</taxon>
        <taxon>Tracheophyta</taxon>
        <taxon>Spermatophyta</taxon>
        <taxon>Magnoliopsida</taxon>
        <taxon>Liliopsida</taxon>
        <taxon>Poales</taxon>
        <taxon>Cyperaceae</taxon>
        <taxon>Cyperoideae</taxon>
        <taxon>Cariceae</taxon>
        <taxon>Carex</taxon>
        <taxon>Carex subgen. Euthyceras</taxon>
    </lineage>
</organism>
<feature type="transmembrane region" description="Helical" evidence="2">
    <location>
        <begin position="352"/>
        <end position="370"/>
    </location>
</feature>
<name>A0A833R3D5_9POAL</name>
<keyword evidence="3" id="KW-0732">Signal</keyword>
<evidence type="ECO:0000313" key="5">
    <source>
        <dbReference type="Proteomes" id="UP000623129"/>
    </source>
</evidence>
<dbReference type="PANTHER" id="PTHR35310:SF1">
    <property type="entry name" value="CELL WALL INTEGRITY_STRESS RESPONSE COMPONENT-LIKE PROTEIN"/>
    <property type="match status" value="1"/>
</dbReference>
<keyword evidence="2" id="KW-0812">Transmembrane</keyword>
<dbReference type="PANTHER" id="PTHR35310">
    <property type="entry name" value="CELL WALL INTEGRITY/STRESS RESPONSE COMPONENT-LIKE PROTEIN"/>
    <property type="match status" value="1"/>
</dbReference>
<feature type="transmembrane region" description="Helical" evidence="2">
    <location>
        <begin position="288"/>
        <end position="308"/>
    </location>
</feature>
<evidence type="ECO:0000313" key="4">
    <source>
        <dbReference type="EMBL" id="KAF3329273.1"/>
    </source>
</evidence>